<comment type="similarity">
    <text evidence="3 16">Belongs to the glycosyltransferase 13 family.</text>
</comment>
<keyword evidence="6" id="KW-0812">Transmembrane</keyword>
<dbReference type="Pfam" id="PF03071">
    <property type="entry name" value="GNT-I"/>
    <property type="match status" value="1"/>
</dbReference>
<evidence type="ECO:0000256" key="7">
    <source>
        <dbReference type="ARBA" id="ARBA00022723"/>
    </source>
</evidence>
<dbReference type="EMBL" id="OZ020100">
    <property type="protein sequence ID" value="CAK9272683.1"/>
    <property type="molecule type" value="Genomic_DNA"/>
</dbReference>
<dbReference type="EC" id="2.4.1.101" evidence="13 16"/>
<keyword evidence="19" id="KW-1185">Reference proteome</keyword>
<evidence type="ECO:0000256" key="6">
    <source>
        <dbReference type="ARBA" id="ARBA00022692"/>
    </source>
</evidence>
<sequence>MVRVGCGARIGLLAAAVFFMVVQMRLFAVQSHYADRIASAIENENECIRLKRNLIDKYSSQQGRVIALEEETERLENKFAQLTMLVQDYQNRDRSRKQSQNIVVEGEIVAAVVIMACNRPDYLERTLKSVLKYQIPVAGKFPLFVSQDGSMEAVKVVAKGFPEVTYLQHVGGEPLRKQNPQENDAYYKIASHYKWALTELFNKRSFSRVIILEDDMEIAPDFFDYFEATSWLLEEDKSVVAVSSWNDNGQRQFVYDSKAIYRSDFFPGLGWMLTSQFWEELRPKWPAAYWDDWLRLNSTRKGRHFIRPEVCRTYNFGEHGSSMGQFFKQYLEPIKLNDVAVNWKSKDLGFLQEERFNREFAALIARALPLPNSQANVVKMAESVGEDVRIEYSSQRQFEGLARLFGVFEEWKDGVPRTAYKGVVVFRWMGKKKIYFLRPDSLRLLGFKGEEISR</sequence>
<evidence type="ECO:0000256" key="3">
    <source>
        <dbReference type="ARBA" id="ARBA00006492"/>
    </source>
</evidence>
<protein>
    <recommendedName>
        <fullName evidence="13 16">Alpha-1,3-mannosyl-glycoprotein 2-beta-N-acetylglucosaminyltransferase</fullName>
        <shortName evidence="16">GNT-I</shortName>
        <shortName evidence="16">GlcNAc-T I</shortName>
        <ecNumber evidence="13 16">2.4.1.101</ecNumber>
    </recommendedName>
    <alternativeName>
        <fullName evidence="14 16">N-glycosyl-oligosaccharide-glycoprotein N-acetylglucosaminyltransferase I</fullName>
    </alternativeName>
</protein>
<reference evidence="18" key="1">
    <citation type="submission" date="2024-02" db="EMBL/GenBank/DDBJ databases">
        <authorList>
            <consortium name="ELIXIR-Norway"/>
            <consortium name="Elixir Norway"/>
        </authorList>
    </citation>
    <scope>NUCLEOTIDE SEQUENCE</scope>
</reference>
<evidence type="ECO:0000256" key="10">
    <source>
        <dbReference type="ARBA" id="ARBA00023034"/>
    </source>
</evidence>
<evidence type="ECO:0000256" key="5">
    <source>
        <dbReference type="ARBA" id="ARBA00022679"/>
    </source>
</evidence>
<gene>
    <name evidence="18" type="ORF">CSSPJE1EN1_LOCUS18161</name>
</gene>
<evidence type="ECO:0000256" key="12">
    <source>
        <dbReference type="ARBA" id="ARBA00023211"/>
    </source>
</evidence>
<evidence type="ECO:0000256" key="15">
    <source>
        <dbReference type="ARBA" id="ARBA00049421"/>
    </source>
</evidence>
<keyword evidence="4 16" id="KW-0328">Glycosyltransferase</keyword>
<evidence type="ECO:0000256" key="1">
    <source>
        <dbReference type="ARBA" id="ARBA00004323"/>
    </source>
</evidence>
<evidence type="ECO:0000256" key="2">
    <source>
        <dbReference type="ARBA" id="ARBA00004922"/>
    </source>
</evidence>
<evidence type="ECO:0000256" key="11">
    <source>
        <dbReference type="ARBA" id="ARBA00023136"/>
    </source>
</evidence>
<name>A0ABP0X4A0_9BRYO</name>
<dbReference type="InterPro" id="IPR029044">
    <property type="entry name" value="Nucleotide-diphossugar_trans"/>
</dbReference>
<keyword evidence="7 16" id="KW-0479">Metal-binding</keyword>
<evidence type="ECO:0000256" key="17">
    <source>
        <dbReference type="SAM" id="Coils"/>
    </source>
</evidence>
<accession>A0ABP0X4A0</accession>
<keyword evidence="5" id="KW-0808">Transferase</keyword>
<evidence type="ECO:0000256" key="9">
    <source>
        <dbReference type="ARBA" id="ARBA00022989"/>
    </source>
</evidence>
<dbReference type="Proteomes" id="UP001497444">
    <property type="component" value="Chromosome 5"/>
</dbReference>
<comment type="pathway">
    <text evidence="2 16">Protein modification; protein glycosylation.</text>
</comment>
<comment type="cofactor">
    <cofactor evidence="16">
        <name>Mn(2+)</name>
        <dbReference type="ChEBI" id="CHEBI:29035"/>
    </cofactor>
    <text evidence="16">The cofactor is mostly bound to the substrate.</text>
</comment>
<comment type="subcellular location">
    <subcellularLocation>
        <location evidence="1 16">Golgi apparatus membrane</location>
        <topology evidence="1 16">Single-pass type II membrane protein</topology>
    </subcellularLocation>
</comment>
<evidence type="ECO:0000256" key="16">
    <source>
        <dbReference type="RuleBase" id="RU368119"/>
    </source>
</evidence>
<dbReference type="InterPro" id="IPR052261">
    <property type="entry name" value="Glycosyltransferase_13"/>
</dbReference>
<keyword evidence="12 16" id="KW-0464">Manganese</keyword>
<dbReference type="Gene3D" id="3.10.180.20">
    <property type="entry name" value="N-Acetylglucosaminyltransferase I, Domain 2"/>
    <property type="match status" value="1"/>
</dbReference>
<organism evidence="18 19">
    <name type="scientific">Sphagnum jensenii</name>
    <dbReference type="NCBI Taxonomy" id="128206"/>
    <lineage>
        <taxon>Eukaryota</taxon>
        <taxon>Viridiplantae</taxon>
        <taxon>Streptophyta</taxon>
        <taxon>Embryophyta</taxon>
        <taxon>Bryophyta</taxon>
        <taxon>Sphagnophytina</taxon>
        <taxon>Sphagnopsida</taxon>
        <taxon>Sphagnales</taxon>
        <taxon>Sphagnaceae</taxon>
        <taxon>Sphagnum</taxon>
    </lineage>
</organism>
<evidence type="ECO:0000256" key="8">
    <source>
        <dbReference type="ARBA" id="ARBA00022968"/>
    </source>
</evidence>
<proteinExistence type="inferred from homology"/>
<dbReference type="PANTHER" id="PTHR10468:SF0">
    <property type="entry name" value="ALPHA-1,3-MANNOSYL-GLYCOPROTEIN 2-BETA-N-ACETYLGLUCOSAMINYLTRANSFERASE"/>
    <property type="match status" value="1"/>
</dbReference>
<dbReference type="PANTHER" id="PTHR10468">
    <property type="entry name" value="PROTEIN O-LINKED-MANNOSE BETA-1,2-N-ACETYLGLUCOSAMINYLTRANSFERASE 1/ALPHA-1,3-MANNOSYL-GLYCOPROTEIN 2-BETA-N-ACETYLGLUCOSAMINYLTRANSFERASE"/>
    <property type="match status" value="1"/>
</dbReference>
<dbReference type="InterPro" id="IPR004139">
    <property type="entry name" value="Glyco_trans_13"/>
</dbReference>
<evidence type="ECO:0000256" key="4">
    <source>
        <dbReference type="ARBA" id="ARBA00022676"/>
    </source>
</evidence>
<keyword evidence="11" id="KW-0472">Membrane</keyword>
<dbReference type="Gene3D" id="3.90.550.10">
    <property type="entry name" value="Spore Coat Polysaccharide Biosynthesis Protein SpsA, Chain A"/>
    <property type="match status" value="1"/>
</dbReference>
<keyword evidence="9" id="KW-1133">Transmembrane helix</keyword>
<keyword evidence="8 16" id="KW-0735">Signal-anchor</keyword>
<comment type="catalytic activity">
    <reaction evidence="15 16">
        <text>N(4)-(alpha-D-Man-(1-&gt;3)-[alpha-D-Man-(1-&gt;3)-[alpha-D-Man-(1-&gt;6)]-alpha-D-Man-(1-&gt;6)]-beta-D-Man-(1-&gt;4)-beta-D-GlcNAc-(1-&gt;4)-beta-D-GlcNAc)-L-asparaginyl-[protein] (N-glucan mannose isomer 5A1,2) + UDP-N-acetyl-alpha-D-glucosamine = N(4)-{beta-D-GlcNAc-(1-&gt;2)-alpha-D-Man-(1-&gt;3)-[alpha-D-Man-(1-&gt;3)-[alpha-D-Man-(1-&gt;6)]-alpha-D-Man-(1-&gt;6)]-beta-D-Man-(1-&gt;4)-beta-D-GlcNAc-(1-&gt;4)-beta-D-GlcNAc}-L-asparaginyl-[protein] + UDP + H(+)</text>
        <dbReference type="Rhea" id="RHEA:11456"/>
        <dbReference type="Rhea" id="RHEA-COMP:14367"/>
        <dbReference type="Rhea" id="RHEA-COMP:14368"/>
        <dbReference type="ChEBI" id="CHEBI:15378"/>
        <dbReference type="ChEBI" id="CHEBI:57705"/>
        <dbReference type="ChEBI" id="CHEBI:58223"/>
        <dbReference type="ChEBI" id="CHEBI:59087"/>
        <dbReference type="ChEBI" id="CHEBI:60625"/>
        <dbReference type="EC" id="2.4.1.101"/>
    </reaction>
</comment>
<evidence type="ECO:0000313" key="18">
    <source>
        <dbReference type="EMBL" id="CAK9272683.1"/>
    </source>
</evidence>
<dbReference type="CDD" id="cd02514">
    <property type="entry name" value="GT13_GLCNAC-TI"/>
    <property type="match status" value="1"/>
</dbReference>
<feature type="coiled-coil region" evidence="17">
    <location>
        <begin position="58"/>
        <end position="92"/>
    </location>
</feature>
<evidence type="ECO:0000256" key="13">
    <source>
        <dbReference type="ARBA" id="ARBA00038949"/>
    </source>
</evidence>
<evidence type="ECO:0000313" key="19">
    <source>
        <dbReference type="Proteomes" id="UP001497444"/>
    </source>
</evidence>
<keyword evidence="17" id="KW-0175">Coiled coil</keyword>
<comment type="function">
    <text evidence="16">Initiates complex N-linked carbohydrate formation. Essential for the conversion of high-mannose to hybrid and complex N-glycans.</text>
</comment>
<dbReference type="SUPFAM" id="SSF53448">
    <property type="entry name" value="Nucleotide-diphospho-sugar transferases"/>
    <property type="match status" value="1"/>
</dbReference>
<evidence type="ECO:0000256" key="14">
    <source>
        <dbReference type="ARBA" id="ARBA00041712"/>
    </source>
</evidence>
<keyword evidence="10 16" id="KW-0333">Golgi apparatus</keyword>